<evidence type="ECO:0000313" key="7">
    <source>
        <dbReference type="Proteomes" id="UP001500326"/>
    </source>
</evidence>
<evidence type="ECO:0000256" key="3">
    <source>
        <dbReference type="ARBA" id="ARBA00022801"/>
    </source>
</evidence>
<evidence type="ECO:0000313" key="6">
    <source>
        <dbReference type="EMBL" id="GAA1974061.1"/>
    </source>
</evidence>
<dbReference type="EMBL" id="BAAAOH010000001">
    <property type="protein sequence ID" value="GAA1974061.1"/>
    <property type="molecule type" value="Genomic_DNA"/>
</dbReference>
<accession>A0ABP5D4M3</accession>
<dbReference type="InterPro" id="IPR006710">
    <property type="entry name" value="Glyco_hydro_43"/>
</dbReference>
<dbReference type="PANTHER" id="PTHR43301">
    <property type="entry name" value="ARABINAN ENDO-1,5-ALPHA-L-ARABINOSIDASE"/>
    <property type="match status" value="1"/>
</dbReference>
<evidence type="ECO:0000256" key="2">
    <source>
        <dbReference type="ARBA" id="ARBA00009865"/>
    </source>
</evidence>
<dbReference type="Gene3D" id="2.115.10.20">
    <property type="entry name" value="Glycosyl hydrolase domain, family 43"/>
    <property type="match status" value="1"/>
</dbReference>
<evidence type="ECO:0000256" key="5">
    <source>
        <dbReference type="RuleBase" id="RU361187"/>
    </source>
</evidence>
<gene>
    <name evidence="6" type="ORF">GCM10009777_03050</name>
</gene>
<evidence type="ECO:0000256" key="4">
    <source>
        <dbReference type="ARBA" id="ARBA00023295"/>
    </source>
</evidence>
<comment type="similarity">
    <text evidence="2 5">Belongs to the glycosyl hydrolase 43 family.</text>
</comment>
<sequence>MTFADTSVLADFWAHDPFILANGPDRTYYLYTSSPDAPVVTVYRSADLRKWVGPTTVFTIPEGTWANPAESPWAPEVHEFEGRFYLFTTLHDSTRALPVASDGTSELSARHRDGQVYAPVTRGTVIGVASSPLGPFELLDHVGPVAPREFMTLDGTLYVDGSGQPWMVYAHEWVQLFDGTIEAIRLDAGLVRSVGSPIHLFRGSEAKHLRERTPSALSPVPYVTDGPQLRRLAGGGLLMLWATYRRTGATAEYVETMAISRGGSIEGPWEQLDVLVDGNAGHGMLFTTFDGALMLVLHRGMGTPHVRAQLFEVVEDESAGLRVIEDRSDLYA</sequence>
<comment type="caution">
    <text evidence="6">The sequence shown here is derived from an EMBL/GenBank/DDBJ whole genome shotgun (WGS) entry which is preliminary data.</text>
</comment>
<proteinExistence type="inferred from homology"/>
<name>A0ABP5D4M3_9MICO</name>
<protein>
    <submittedName>
        <fullName evidence="6">Glycoside hydrolase family 43 protein</fullName>
    </submittedName>
</protein>
<evidence type="ECO:0000256" key="1">
    <source>
        <dbReference type="ARBA" id="ARBA00004834"/>
    </source>
</evidence>
<keyword evidence="4 5" id="KW-0326">Glycosidase</keyword>
<dbReference type="Proteomes" id="UP001500326">
    <property type="component" value="Unassembled WGS sequence"/>
</dbReference>
<reference evidence="7" key="1">
    <citation type="journal article" date="2019" name="Int. J. Syst. Evol. Microbiol.">
        <title>The Global Catalogue of Microorganisms (GCM) 10K type strain sequencing project: providing services to taxonomists for standard genome sequencing and annotation.</title>
        <authorList>
            <consortium name="The Broad Institute Genomics Platform"/>
            <consortium name="The Broad Institute Genome Sequencing Center for Infectious Disease"/>
            <person name="Wu L."/>
            <person name="Ma J."/>
        </authorList>
    </citation>
    <scope>NUCLEOTIDE SEQUENCE [LARGE SCALE GENOMIC DNA]</scope>
    <source>
        <strain evidence="7">JCM 14902</strain>
    </source>
</reference>
<dbReference type="GO" id="GO:0016787">
    <property type="term" value="F:hydrolase activity"/>
    <property type="evidence" value="ECO:0007669"/>
    <property type="project" value="UniProtKB-KW"/>
</dbReference>
<dbReference type="CDD" id="cd08981">
    <property type="entry name" value="GH43_Bt1873-like"/>
    <property type="match status" value="1"/>
</dbReference>
<dbReference type="RefSeq" id="WP_344057853.1">
    <property type="nucleotide sequence ID" value="NZ_BAAAOH010000001.1"/>
</dbReference>
<keyword evidence="7" id="KW-1185">Reference proteome</keyword>
<dbReference type="InterPro" id="IPR050727">
    <property type="entry name" value="GH43_arabinanases"/>
</dbReference>
<dbReference type="Pfam" id="PF04616">
    <property type="entry name" value="Glyco_hydro_43"/>
    <property type="match status" value="1"/>
</dbReference>
<dbReference type="SUPFAM" id="SSF75005">
    <property type="entry name" value="Arabinanase/levansucrase/invertase"/>
    <property type="match status" value="1"/>
</dbReference>
<keyword evidence="3 5" id="KW-0378">Hydrolase</keyword>
<dbReference type="InterPro" id="IPR023296">
    <property type="entry name" value="Glyco_hydro_beta-prop_sf"/>
</dbReference>
<dbReference type="PANTHER" id="PTHR43301:SF3">
    <property type="entry name" value="ARABINAN ENDO-1,5-ALPHA-L-ARABINOSIDASE A-RELATED"/>
    <property type="match status" value="1"/>
</dbReference>
<organism evidence="6 7">
    <name type="scientific">Microbacterium pumilum</name>
    <dbReference type="NCBI Taxonomy" id="344165"/>
    <lineage>
        <taxon>Bacteria</taxon>
        <taxon>Bacillati</taxon>
        <taxon>Actinomycetota</taxon>
        <taxon>Actinomycetes</taxon>
        <taxon>Micrococcales</taxon>
        <taxon>Microbacteriaceae</taxon>
        <taxon>Microbacterium</taxon>
    </lineage>
</organism>
<comment type="pathway">
    <text evidence="1">Glycan metabolism; L-arabinan degradation.</text>
</comment>